<protein>
    <submittedName>
        <fullName evidence="1">Uncharacterized protein</fullName>
    </submittedName>
</protein>
<sequence length="65" mass="8157">MQKRNFPYLKDDVKDSCDYLRYKHPAGKTLEEVYFHVLQYEFVTSCDYRRFDNRMLFQEAEMYQR</sequence>
<organism evidence="1 2">
    <name type="scientific">Mucor flavus</name>
    <dbReference type="NCBI Taxonomy" id="439312"/>
    <lineage>
        <taxon>Eukaryota</taxon>
        <taxon>Fungi</taxon>
        <taxon>Fungi incertae sedis</taxon>
        <taxon>Mucoromycota</taxon>
        <taxon>Mucoromycotina</taxon>
        <taxon>Mucoromycetes</taxon>
        <taxon>Mucorales</taxon>
        <taxon>Mucorineae</taxon>
        <taxon>Mucoraceae</taxon>
        <taxon>Mucor</taxon>
    </lineage>
</organism>
<keyword evidence="2" id="KW-1185">Reference proteome</keyword>
<dbReference type="EMBL" id="BAABUK010000002">
    <property type="protein sequence ID" value="GAA5806679.1"/>
    <property type="molecule type" value="Genomic_DNA"/>
</dbReference>
<reference evidence="1 2" key="1">
    <citation type="submission" date="2024-04" db="EMBL/GenBank/DDBJ databases">
        <title>genome sequences of Mucor flavus KT1a and Helicostylum pulchrum KT1b strains isolated from the surface of a dry-aged beef.</title>
        <authorList>
            <person name="Toyotome T."/>
            <person name="Hosono M."/>
            <person name="Torimaru M."/>
            <person name="Fukuda K."/>
            <person name="Mikami N."/>
        </authorList>
    </citation>
    <scope>NUCLEOTIDE SEQUENCE [LARGE SCALE GENOMIC DNA]</scope>
    <source>
        <strain evidence="1 2">KT1a</strain>
    </source>
</reference>
<dbReference type="Proteomes" id="UP001473302">
    <property type="component" value="Unassembled WGS sequence"/>
</dbReference>
<evidence type="ECO:0000313" key="1">
    <source>
        <dbReference type="EMBL" id="GAA5806679.1"/>
    </source>
</evidence>
<proteinExistence type="predicted"/>
<gene>
    <name evidence="1" type="ORF">MFLAVUS_000027</name>
</gene>
<comment type="caution">
    <text evidence="1">The sequence shown here is derived from an EMBL/GenBank/DDBJ whole genome shotgun (WGS) entry which is preliminary data.</text>
</comment>
<accession>A0ABP9YIK0</accession>
<name>A0ABP9YIK0_9FUNG</name>
<evidence type="ECO:0000313" key="2">
    <source>
        <dbReference type="Proteomes" id="UP001473302"/>
    </source>
</evidence>